<evidence type="ECO:0000313" key="2">
    <source>
        <dbReference type="EMBL" id="VFU35010.1"/>
    </source>
</evidence>
<keyword evidence="1" id="KW-0472">Membrane</keyword>
<protein>
    <submittedName>
        <fullName evidence="3">Uncharacterized protein</fullName>
    </submittedName>
</protein>
<organism evidence="3">
    <name type="scientific">Salix viminalis</name>
    <name type="common">Common osier</name>
    <name type="synonym">Basket willow</name>
    <dbReference type="NCBI Taxonomy" id="40686"/>
    <lineage>
        <taxon>Eukaryota</taxon>
        <taxon>Viridiplantae</taxon>
        <taxon>Streptophyta</taxon>
        <taxon>Embryophyta</taxon>
        <taxon>Tracheophyta</taxon>
        <taxon>Spermatophyta</taxon>
        <taxon>Magnoliopsida</taxon>
        <taxon>eudicotyledons</taxon>
        <taxon>Gunneridae</taxon>
        <taxon>Pentapetalae</taxon>
        <taxon>rosids</taxon>
        <taxon>fabids</taxon>
        <taxon>Malpighiales</taxon>
        <taxon>Salicaceae</taxon>
        <taxon>Saliceae</taxon>
        <taxon>Salix</taxon>
    </lineage>
</organism>
<feature type="transmembrane region" description="Helical" evidence="1">
    <location>
        <begin position="12"/>
        <end position="32"/>
    </location>
</feature>
<gene>
    <name evidence="2" type="ORF">SVIM_LOCUS172448</name>
    <name evidence="3" type="ORF">SVIM_LOCUS181533</name>
</gene>
<keyword evidence="1" id="KW-0812">Transmembrane</keyword>
<keyword evidence="1" id="KW-1133">Transmembrane helix</keyword>
<reference evidence="3" key="1">
    <citation type="submission" date="2019-03" db="EMBL/GenBank/DDBJ databases">
        <authorList>
            <person name="Mank J."/>
            <person name="Almeida P."/>
        </authorList>
    </citation>
    <scope>NUCLEOTIDE SEQUENCE</scope>
    <source>
        <strain evidence="3">78183</strain>
    </source>
</reference>
<sequence length="73" mass="8475">MSINQTSLTSFLRLPTSLHRIILYFLLFFVGFKNPIKELNFKKYINILLYLINSCGDIGYQFTPTLEQNPKGS</sequence>
<dbReference type="AlphaFoldDB" id="A0A6N2L671"/>
<evidence type="ECO:0000313" key="3">
    <source>
        <dbReference type="EMBL" id="VFU36290.1"/>
    </source>
</evidence>
<dbReference type="EMBL" id="CAADRP010001113">
    <property type="protein sequence ID" value="VFU36290.1"/>
    <property type="molecule type" value="Genomic_DNA"/>
</dbReference>
<dbReference type="EMBL" id="CAADRP010001112">
    <property type="protein sequence ID" value="VFU35010.1"/>
    <property type="molecule type" value="Genomic_DNA"/>
</dbReference>
<evidence type="ECO:0000256" key="1">
    <source>
        <dbReference type="SAM" id="Phobius"/>
    </source>
</evidence>
<proteinExistence type="predicted"/>
<accession>A0A6N2L671</accession>
<name>A0A6N2L671_SALVM</name>